<proteinExistence type="predicted"/>
<dbReference type="EMBL" id="JBHTAS010000001">
    <property type="protein sequence ID" value="MFC7142002.1"/>
    <property type="molecule type" value="Genomic_DNA"/>
</dbReference>
<dbReference type="Proteomes" id="UP001596432">
    <property type="component" value="Unassembled WGS sequence"/>
</dbReference>
<dbReference type="RefSeq" id="WP_274323078.1">
    <property type="nucleotide sequence ID" value="NZ_CP118158.1"/>
</dbReference>
<keyword evidence="1" id="KW-0812">Transmembrane</keyword>
<sequence>MTAEKQLRQYRDRLTDAVLPERVPPAAVGVTLVTVALWAVVLGGRLPHPPMPGPMTAPGVPEAMGTSNGAAGVIAYLAMWGTMMSAMMYPSMLPLVREYVRGHDDAGVAENAGIVAVLATYSLAWTATGTVPLALDTLVSIRGLAAAHGPLLVGALGLFVAGYQQTELKRASLRNCCRVPDLDDSGLSVREGARRGLEHGLQCVRATWPLFALLVVSGSMNAAVMLALTVVVVAERLPPWRGEVATAVGVAAGVGGIAVVLFPGLIP</sequence>
<dbReference type="GeneID" id="78822334"/>
<feature type="transmembrane region" description="Helical" evidence="1">
    <location>
        <begin position="73"/>
        <end position="96"/>
    </location>
</feature>
<dbReference type="InterPro" id="IPR018688">
    <property type="entry name" value="PpoB2-like"/>
</dbReference>
<feature type="transmembrane region" description="Helical" evidence="1">
    <location>
        <begin position="139"/>
        <end position="163"/>
    </location>
</feature>
<feature type="transmembrane region" description="Helical" evidence="1">
    <location>
        <begin position="108"/>
        <end position="127"/>
    </location>
</feature>
<dbReference type="Pfam" id="PF09948">
    <property type="entry name" value="PpoB2"/>
    <property type="match status" value="1"/>
</dbReference>
<keyword evidence="1" id="KW-0472">Membrane</keyword>
<keyword evidence="1" id="KW-1133">Transmembrane helix</keyword>
<feature type="transmembrane region" description="Helical" evidence="1">
    <location>
        <begin position="210"/>
        <end position="232"/>
    </location>
</feature>
<gene>
    <name evidence="2" type="ORF">ACFQMA_19470</name>
</gene>
<evidence type="ECO:0000256" key="1">
    <source>
        <dbReference type="SAM" id="Phobius"/>
    </source>
</evidence>
<comment type="caution">
    <text evidence="2">The sequence shown here is derived from an EMBL/GenBank/DDBJ whole genome shotgun (WGS) entry which is preliminary data.</text>
</comment>
<name>A0ABD5Y3K2_9EURY</name>
<keyword evidence="3" id="KW-1185">Reference proteome</keyword>
<protein>
    <submittedName>
        <fullName evidence="2">DUF2182 domain-containing protein</fullName>
    </submittedName>
</protein>
<feature type="transmembrane region" description="Helical" evidence="1">
    <location>
        <begin position="244"/>
        <end position="266"/>
    </location>
</feature>
<dbReference type="AlphaFoldDB" id="A0ABD5Y3K2"/>
<feature type="transmembrane region" description="Helical" evidence="1">
    <location>
        <begin position="21"/>
        <end position="41"/>
    </location>
</feature>
<evidence type="ECO:0000313" key="3">
    <source>
        <dbReference type="Proteomes" id="UP001596432"/>
    </source>
</evidence>
<organism evidence="2 3">
    <name type="scientific">Halosimplex aquaticum</name>
    <dbReference type="NCBI Taxonomy" id="3026162"/>
    <lineage>
        <taxon>Archaea</taxon>
        <taxon>Methanobacteriati</taxon>
        <taxon>Methanobacteriota</taxon>
        <taxon>Stenosarchaea group</taxon>
        <taxon>Halobacteria</taxon>
        <taxon>Halobacteriales</taxon>
        <taxon>Haloarculaceae</taxon>
        <taxon>Halosimplex</taxon>
    </lineage>
</organism>
<accession>A0ABD5Y3K2</accession>
<evidence type="ECO:0000313" key="2">
    <source>
        <dbReference type="EMBL" id="MFC7142002.1"/>
    </source>
</evidence>
<reference evidence="2 3" key="1">
    <citation type="journal article" date="2019" name="Int. J. Syst. Evol. Microbiol.">
        <title>The Global Catalogue of Microorganisms (GCM) 10K type strain sequencing project: providing services to taxonomists for standard genome sequencing and annotation.</title>
        <authorList>
            <consortium name="The Broad Institute Genomics Platform"/>
            <consortium name="The Broad Institute Genome Sequencing Center for Infectious Disease"/>
            <person name="Wu L."/>
            <person name="Ma J."/>
        </authorList>
    </citation>
    <scope>NUCLEOTIDE SEQUENCE [LARGE SCALE GENOMIC DNA]</scope>
    <source>
        <strain evidence="2 3">XZYJT29</strain>
    </source>
</reference>